<evidence type="ECO:0000313" key="1">
    <source>
        <dbReference type="EMBL" id="HDR52366.1"/>
    </source>
</evidence>
<dbReference type="Proteomes" id="UP000886047">
    <property type="component" value="Unassembled WGS sequence"/>
</dbReference>
<sequence>MVELMLTGMGNEYFQMRKENKLQPGTILHLPIPGSQLDVMLMDYYTFGPGTGTAGVDYSNGGWE</sequence>
<protein>
    <submittedName>
        <fullName evidence="1">Uncharacterized protein</fullName>
    </submittedName>
</protein>
<dbReference type="AlphaFoldDB" id="A0A831LXK8"/>
<dbReference type="EMBL" id="DSDK01000676">
    <property type="protein sequence ID" value="HDR52366.1"/>
    <property type="molecule type" value="Genomic_DNA"/>
</dbReference>
<accession>A0A831LXK8</accession>
<organism evidence="1">
    <name type="scientific">Mariniphaga anaerophila</name>
    <dbReference type="NCBI Taxonomy" id="1484053"/>
    <lineage>
        <taxon>Bacteria</taxon>
        <taxon>Pseudomonadati</taxon>
        <taxon>Bacteroidota</taxon>
        <taxon>Bacteroidia</taxon>
        <taxon>Marinilabiliales</taxon>
        <taxon>Prolixibacteraceae</taxon>
        <taxon>Mariniphaga</taxon>
    </lineage>
</organism>
<comment type="caution">
    <text evidence="1">The sequence shown here is derived from an EMBL/GenBank/DDBJ whole genome shotgun (WGS) entry which is preliminary data.</text>
</comment>
<gene>
    <name evidence="1" type="ORF">ENN90_12210</name>
</gene>
<proteinExistence type="predicted"/>
<reference evidence="1" key="1">
    <citation type="journal article" date="2020" name="mSystems">
        <title>Genome- and Community-Level Interaction Insights into Carbon Utilization and Element Cycling Functions of Hydrothermarchaeota in Hydrothermal Sediment.</title>
        <authorList>
            <person name="Zhou Z."/>
            <person name="Liu Y."/>
            <person name="Xu W."/>
            <person name="Pan J."/>
            <person name="Luo Z.H."/>
            <person name="Li M."/>
        </authorList>
    </citation>
    <scope>NUCLEOTIDE SEQUENCE [LARGE SCALE GENOMIC DNA]</scope>
    <source>
        <strain evidence="1">SpSt-1217</strain>
    </source>
</reference>
<name>A0A831LXK8_9BACT</name>